<protein>
    <submittedName>
        <fullName evidence="1">Uncharacterized protein</fullName>
    </submittedName>
</protein>
<evidence type="ECO:0000313" key="2">
    <source>
        <dbReference type="Proteomes" id="UP000679179"/>
    </source>
</evidence>
<dbReference type="AlphaFoldDB" id="A0A919S0R9"/>
<comment type="caution">
    <text evidence="1">The sequence shown here is derived from an EMBL/GenBank/DDBJ whole genome shotgun (WGS) entry which is preliminary data.</text>
</comment>
<keyword evidence="2" id="KW-1185">Reference proteome</keyword>
<dbReference type="EMBL" id="BOPZ01000023">
    <property type="protein sequence ID" value="GIM29841.1"/>
    <property type="molecule type" value="Genomic_DNA"/>
</dbReference>
<sequence length="53" mass="6326">MGTDYVMNAQDSLGGLQVDRVRIQNIYDRKFIFDSFTIKHVFDFYKLYIQDSI</sequence>
<gene>
    <name evidence="1" type="ORF">CPJCM30710_25070</name>
</gene>
<reference evidence="1" key="1">
    <citation type="submission" date="2021-03" db="EMBL/GenBank/DDBJ databases">
        <title>Taxonomic study of Clostridium polyendosporum from meadow-gley soil under rice.</title>
        <authorList>
            <person name="Kobayashi H."/>
            <person name="Tanizawa Y."/>
            <person name="Yagura M."/>
        </authorList>
    </citation>
    <scope>NUCLEOTIDE SEQUENCE</scope>
    <source>
        <strain evidence="1">JCM 30710</strain>
    </source>
</reference>
<name>A0A919S0R9_9CLOT</name>
<evidence type="ECO:0000313" key="1">
    <source>
        <dbReference type="EMBL" id="GIM29841.1"/>
    </source>
</evidence>
<dbReference type="Proteomes" id="UP000679179">
    <property type="component" value="Unassembled WGS sequence"/>
</dbReference>
<organism evidence="1 2">
    <name type="scientific">Clostridium polyendosporum</name>
    <dbReference type="NCBI Taxonomy" id="69208"/>
    <lineage>
        <taxon>Bacteria</taxon>
        <taxon>Bacillati</taxon>
        <taxon>Bacillota</taxon>
        <taxon>Clostridia</taxon>
        <taxon>Eubacteriales</taxon>
        <taxon>Clostridiaceae</taxon>
        <taxon>Clostridium</taxon>
    </lineage>
</organism>
<proteinExistence type="predicted"/>
<accession>A0A919S0R9</accession>